<dbReference type="Proteomes" id="UP000214688">
    <property type="component" value="Chromosome"/>
</dbReference>
<evidence type="ECO:0000313" key="1">
    <source>
        <dbReference type="EMBL" id="ASS75668.1"/>
    </source>
</evidence>
<evidence type="ECO:0000313" key="2">
    <source>
        <dbReference type="Proteomes" id="UP000214688"/>
    </source>
</evidence>
<dbReference type="KEGG" id="tab:CIG75_12155"/>
<keyword evidence="2" id="KW-1185">Reference proteome</keyword>
<reference evidence="1 2" key="1">
    <citation type="journal article" date="2015" name="Int. J. Syst. Evol. Microbiol.">
        <title>Tumebacillus algifaecis sp. nov., isolated from decomposing algal scum.</title>
        <authorList>
            <person name="Wu Y.F."/>
            <person name="Zhang B."/>
            <person name="Xing P."/>
            <person name="Wu Q.L."/>
            <person name="Liu S.J."/>
        </authorList>
    </citation>
    <scope>NUCLEOTIDE SEQUENCE [LARGE SCALE GENOMIC DNA]</scope>
    <source>
        <strain evidence="1 2">THMBR28</strain>
    </source>
</reference>
<sequence>MYTLVLEYKIRKFITTKILANNEYAEDQLEKGDGYLHKLLQVVPAFVEGGQILGSRFSEDGSQIVVQAELAVPAITKEAALRYFESFRKEIPDQESLCVIEVKEDTPPSNGDL</sequence>
<name>A0A223D1Z4_9BACL</name>
<dbReference type="EMBL" id="CP022657">
    <property type="protein sequence ID" value="ASS75668.1"/>
    <property type="molecule type" value="Genomic_DNA"/>
</dbReference>
<dbReference type="RefSeq" id="WP_094236911.1">
    <property type="nucleotide sequence ID" value="NZ_CP022657.1"/>
</dbReference>
<proteinExistence type="predicted"/>
<gene>
    <name evidence="1" type="ORF">CIG75_12155</name>
</gene>
<organism evidence="1 2">
    <name type="scientific">Tumebacillus algifaecis</name>
    <dbReference type="NCBI Taxonomy" id="1214604"/>
    <lineage>
        <taxon>Bacteria</taxon>
        <taxon>Bacillati</taxon>
        <taxon>Bacillota</taxon>
        <taxon>Bacilli</taxon>
        <taxon>Bacillales</taxon>
        <taxon>Alicyclobacillaceae</taxon>
        <taxon>Tumebacillus</taxon>
    </lineage>
</organism>
<dbReference type="AlphaFoldDB" id="A0A223D1Z4"/>
<dbReference type="OrthoDB" id="2381876at2"/>
<protein>
    <submittedName>
        <fullName evidence="1">Uncharacterized protein</fullName>
    </submittedName>
</protein>
<accession>A0A223D1Z4</accession>